<name>A0A6G4R1V9_9CAUL</name>
<gene>
    <name evidence="2" type="ORF">G5B46_20030</name>
</gene>
<evidence type="ECO:0008006" key="3">
    <source>
        <dbReference type="Google" id="ProtNLM"/>
    </source>
</evidence>
<organism evidence="2">
    <name type="scientific">Caulobacter sp. 602-2</name>
    <dbReference type="NCBI Taxonomy" id="2710887"/>
    <lineage>
        <taxon>Bacteria</taxon>
        <taxon>Pseudomonadati</taxon>
        <taxon>Pseudomonadota</taxon>
        <taxon>Alphaproteobacteria</taxon>
        <taxon>Caulobacterales</taxon>
        <taxon>Caulobacteraceae</taxon>
        <taxon>Caulobacter</taxon>
    </lineage>
</organism>
<evidence type="ECO:0000256" key="1">
    <source>
        <dbReference type="SAM" id="SignalP"/>
    </source>
</evidence>
<dbReference type="RefSeq" id="WP_165261824.1">
    <property type="nucleotide sequence ID" value="NZ_JAAKGT010000012.1"/>
</dbReference>
<accession>A0A6G4R1V9</accession>
<feature type="signal peptide" evidence="1">
    <location>
        <begin position="1"/>
        <end position="22"/>
    </location>
</feature>
<dbReference type="PROSITE" id="PS51257">
    <property type="entry name" value="PROKAR_LIPOPROTEIN"/>
    <property type="match status" value="1"/>
</dbReference>
<keyword evidence="1" id="KW-0732">Signal</keyword>
<reference evidence="2" key="1">
    <citation type="submission" date="2020-02" db="EMBL/GenBank/DDBJ databases">
        <authorList>
            <person name="Gao J."/>
            <person name="Sun J."/>
        </authorList>
    </citation>
    <scope>NUCLEOTIDE SEQUENCE</scope>
    <source>
        <strain evidence="2">602-2</strain>
    </source>
</reference>
<dbReference type="AlphaFoldDB" id="A0A6G4R1V9"/>
<dbReference type="EMBL" id="JAAKGT010000012">
    <property type="protein sequence ID" value="NGM51906.1"/>
    <property type="molecule type" value="Genomic_DNA"/>
</dbReference>
<comment type="caution">
    <text evidence="2">The sequence shown here is derived from an EMBL/GenBank/DDBJ whole genome shotgun (WGS) entry which is preliminary data.</text>
</comment>
<feature type="chain" id="PRO_5026253848" description="Lipoprotein" evidence="1">
    <location>
        <begin position="23"/>
        <end position="159"/>
    </location>
</feature>
<protein>
    <recommendedName>
        <fullName evidence="3">Lipoprotein</fullName>
    </recommendedName>
</protein>
<sequence>MAKSSWRASNALALVVGAGALAGCTFVDEPRRDAREFLAATPADQIMCIISPDDAGEIWFSTAAHQFQLVIAQSRVGDLAKCNVWLRSLPLHYVRGDTNITFVMDGCRVARSYTLEAPNQGMVDVANKGCGRRSDFTLVEHEAGLPHYRITLREEQGGD</sequence>
<evidence type="ECO:0000313" key="2">
    <source>
        <dbReference type="EMBL" id="NGM51906.1"/>
    </source>
</evidence>
<proteinExistence type="predicted"/>